<dbReference type="GO" id="GO:0015648">
    <property type="term" value="F:lipid-linked peptidoglycan transporter activity"/>
    <property type="evidence" value="ECO:0007669"/>
    <property type="project" value="UniProtKB-UniRule"/>
</dbReference>
<feature type="transmembrane region" description="Helical" evidence="8">
    <location>
        <begin position="457"/>
        <end position="476"/>
    </location>
</feature>
<keyword evidence="5 8" id="KW-0573">Peptidoglycan synthesis</keyword>
<dbReference type="PRINTS" id="PR01806">
    <property type="entry name" value="VIRFACTRMVIN"/>
</dbReference>
<dbReference type="NCBIfam" id="TIGR01695">
    <property type="entry name" value="murJ_mviN"/>
    <property type="match status" value="1"/>
</dbReference>
<feature type="transmembrane region" description="Helical" evidence="8">
    <location>
        <begin position="393"/>
        <end position="415"/>
    </location>
</feature>
<dbReference type="STRING" id="229919.GCA_001050195_02988"/>
<accession>A0A3D1JEL2</accession>
<comment type="subcellular location">
    <subcellularLocation>
        <location evidence="1 8">Cell membrane</location>
        <topology evidence="1 8">Multi-pass membrane protein</topology>
    </subcellularLocation>
</comment>
<feature type="transmembrane region" description="Helical" evidence="8">
    <location>
        <begin position="62"/>
        <end position="84"/>
    </location>
</feature>
<feature type="transmembrane region" description="Helical" evidence="8">
    <location>
        <begin position="169"/>
        <end position="190"/>
    </location>
</feature>
<feature type="transmembrane region" description="Helical" evidence="8">
    <location>
        <begin position="196"/>
        <end position="215"/>
    </location>
</feature>
<comment type="function">
    <text evidence="8 9">Involved in peptidoglycan biosynthesis. Transports lipid-linked peptidoglycan precursors from the inner to the outer leaflet of the cytoplasmic membrane.</text>
</comment>
<dbReference type="GO" id="GO:0009252">
    <property type="term" value="P:peptidoglycan biosynthetic process"/>
    <property type="evidence" value="ECO:0007669"/>
    <property type="project" value="UniProtKB-UniRule"/>
</dbReference>
<dbReference type="PANTHER" id="PTHR47019">
    <property type="entry name" value="LIPID II FLIPPASE MURJ"/>
    <property type="match status" value="1"/>
</dbReference>
<feature type="transmembrane region" description="Helical" evidence="8">
    <location>
        <begin position="96"/>
        <end position="120"/>
    </location>
</feature>
<comment type="similarity">
    <text evidence="8 9">Belongs to the MurJ/MviN family.</text>
</comment>
<feature type="transmembrane region" description="Helical" evidence="8">
    <location>
        <begin position="427"/>
        <end position="445"/>
    </location>
</feature>
<evidence type="ECO:0000256" key="2">
    <source>
        <dbReference type="ARBA" id="ARBA00022475"/>
    </source>
</evidence>
<dbReference type="PIRSF" id="PIRSF002869">
    <property type="entry name" value="MviN"/>
    <property type="match status" value="1"/>
</dbReference>
<dbReference type="Pfam" id="PF03023">
    <property type="entry name" value="MurJ"/>
    <property type="match status" value="1"/>
</dbReference>
<keyword evidence="6 8" id="KW-1133">Transmembrane helix</keyword>
<proteinExistence type="inferred from homology"/>
<comment type="pathway">
    <text evidence="8">Cell wall biogenesis; peptidoglycan biosynthesis.</text>
</comment>
<evidence type="ECO:0000256" key="7">
    <source>
        <dbReference type="ARBA" id="ARBA00023136"/>
    </source>
</evidence>
<dbReference type="Proteomes" id="UP000264141">
    <property type="component" value="Unassembled WGS sequence"/>
</dbReference>
<evidence type="ECO:0000256" key="9">
    <source>
        <dbReference type="PIRNR" id="PIRNR002869"/>
    </source>
</evidence>
<feature type="transmembrane region" description="Helical" evidence="8">
    <location>
        <begin position="488"/>
        <end position="509"/>
    </location>
</feature>
<evidence type="ECO:0000256" key="8">
    <source>
        <dbReference type="HAMAP-Rule" id="MF_02078"/>
    </source>
</evidence>
<sequence length="534" mass="56777">MTSSAPPSAGRQIARAAGTVMLAFLLTQLIGLLRVVVVYRAFGASAEMDSFNAANRVAELLFNLVAGGALGSAFIPTFTGLLARKDHDTAWKLASAVANLLFLVLTLLAVLCMVFAQQIVRHGLYVLSPGESPGQEALTTVLLRLLLPTVVIFGLSGLVMGILNAHQRFWLPAIAPAMYSLGQIGGVLLLPSDWGIYRLAAGALAGALFHLLVQLPDLVRLRGRYWLLLGVRMAEVQEVARLMGPRVLGVAVVQLNFIVNTIIALSLPEGSVSAVTLAFTWMLMPQVAIAQSVAVAAMPTFSAQAALGRLDELRTALAATLRGVILLALPAALGLILLRTPLIRLLYENATFTPQMTRMVTWALLWYALGLPAHSLLEVIVRAFYALRDTRTPVSVGVVAMSLNVGFSFAFSAGFSRLGWMPHGGLALANSLATLLEMSTLLVLLRRRLGGLGGHNVLMALGQAGVGLALLGAGLWAWLTFGISLPDWLIVGGGAALGVLAYAAGLALLRVPEWHALLQAGRRLLARWHSTHIS</sequence>
<evidence type="ECO:0000256" key="5">
    <source>
        <dbReference type="ARBA" id="ARBA00022984"/>
    </source>
</evidence>
<keyword evidence="2 8" id="KW-1003">Cell membrane</keyword>
<keyword evidence="8 9" id="KW-0961">Cell wall biogenesis/degradation</keyword>
<dbReference type="EMBL" id="DPBP01000020">
    <property type="protein sequence ID" value="HCE17030.1"/>
    <property type="molecule type" value="Genomic_DNA"/>
</dbReference>
<dbReference type="GO" id="GO:0071555">
    <property type="term" value="P:cell wall organization"/>
    <property type="evidence" value="ECO:0007669"/>
    <property type="project" value="UniProtKB-UniRule"/>
</dbReference>
<keyword evidence="8 9" id="KW-0813">Transport</keyword>
<dbReference type="AlphaFoldDB" id="A0A3D1JEL2"/>
<name>A0A3D1JEL2_9CHLR</name>
<feature type="transmembrane region" description="Helical" evidence="8">
    <location>
        <begin position="140"/>
        <end position="162"/>
    </location>
</feature>
<evidence type="ECO:0000313" key="11">
    <source>
        <dbReference type="Proteomes" id="UP000264141"/>
    </source>
</evidence>
<evidence type="ECO:0000313" key="10">
    <source>
        <dbReference type="EMBL" id="HCE17030.1"/>
    </source>
</evidence>
<evidence type="ECO:0000256" key="3">
    <source>
        <dbReference type="ARBA" id="ARBA00022692"/>
    </source>
</evidence>
<dbReference type="GO" id="GO:0005886">
    <property type="term" value="C:plasma membrane"/>
    <property type="evidence" value="ECO:0007669"/>
    <property type="project" value="UniProtKB-SubCell"/>
</dbReference>
<dbReference type="GO" id="GO:0034204">
    <property type="term" value="P:lipid translocation"/>
    <property type="evidence" value="ECO:0007669"/>
    <property type="project" value="TreeGrafter"/>
</dbReference>
<keyword evidence="7 8" id="KW-0472">Membrane</keyword>
<comment type="caution">
    <text evidence="10">The sequence shown here is derived from an EMBL/GenBank/DDBJ whole genome shotgun (WGS) entry which is preliminary data.</text>
</comment>
<keyword evidence="3 8" id="KW-0812">Transmembrane</keyword>
<organism evidence="10 11">
    <name type="scientific">Anaerolinea thermolimosa</name>
    <dbReference type="NCBI Taxonomy" id="229919"/>
    <lineage>
        <taxon>Bacteria</taxon>
        <taxon>Bacillati</taxon>
        <taxon>Chloroflexota</taxon>
        <taxon>Anaerolineae</taxon>
        <taxon>Anaerolineales</taxon>
        <taxon>Anaerolineaceae</taxon>
        <taxon>Anaerolinea</taxon>
    </lineage>
</organism>
<dbReference type="CDD" id="cd13123">
    <property type="entry name" value="MATE_MurJ_like"/>
    <property type="match status" value="1"/>
</dbReference>
<feature type="transmembrane region" description="Helical" evidence="8">
    <location>
        <begin position="20"/>
        <end position="42"/>
    </location>
</feature>
<feature type="transmembrane region" description="Helical" evidence="8">
    <location>
        <begin position="319"/>
        <end position="339"/>
    </location>
</feature>
<evidence type="ECO:0000256" key="6">
    <source>
        <dbReference type="ARBA" id="ARBA00022989"/>
    </source>
</evidence>
<protein>
    <recommendedName>
        <fullName evidence="8">Probable lipid II flippase MurJ</fullName>
    </recommendedName>
</protein>
<feature type="transmembrane region" description="Helical" evidence="8">
    <location>
        <begin position="359"/>
        <end position="381"/>
    </location>
</feature>
<evidence type="ECO:0000256" key="4">
    <source>
        <dbReference type="ARBA" id="ARBA00022960"/>
    </source>
</evidence>
<reference evidence="10 11" key="1">
    <citation type="journal article" date="2018" name="Nat. Biotechnol.">
        <title>A standardized bacterial taxonomy based on genome phylogeny substantially revises the tree of life.</title>
        <authorList>
            <person name="Parks D.H."/>
            <person name="Chuvochina M."/>
            <person name="Waite D.W."/>
            <person name="Rinke C."/>
            <person name="Skarshewski A."/>
            <person name="Chaumeil P.A."/>
            <person name="Hugenholtz P."/>
        </authorList>
    </citation>
    <scope>NUCLEOTIDE SEQUENCE [LARGE SCALE GENOMIC DNA]</scope>
    <source>
        <strain evidence="10">UBA8781</strain>
    </source>
</reference>
<dbReference type="GO" id="GO:0008360">
    <property type="term" value="P:regulation of cell shape"/>
    <property type="evidence" value="ECO:0007669"/>
    <property type="project" value="UniProtKB-UniRule"/>
</dbReference>
<dbReference type="UniPathway" id="UPA00219"/>
<dbReference type="InterPro" id="IPR004268">
    <property type="entry name" value="MurJ"/>
</dbReference>
<evidence type="ECO:0000256" key="1">
    <source>
        <dbReference type="ARBA" id="ARBA00004651"/>
    </source>
</evidence>
<dbReference type="HAMAP" id="MF_02078">
    <property type="entry name" value="MurJ_MviN"/>
    <property type="match status" value="1"/>
</dbReference>
<dbReference type="PANTHER" id="PTHR47019:SF1">
    <property type="entry name" value="LIPID II FLIPPASE MURJ"/>
    <property type="match status" value="1"/>
</dbReference>
<keyword evidence="4 8" id="KW-0133">Cell shape</keyword>
<gene>
    <name evidence="10" type="primary">mviN</name>
    <name evidence="8" type="synonym">murJ</name>
    <name evidence="10" type="ORF">DEQ80_04145</name>
</gene>
<feature type="transmembrane region" description="Helical" evidence="8">
    <location>
        <begin position="247"/>
        <end position="267"/>
    </location>
</feature>
<dbReference type="InterPro" id="IPR051050">
    <property type="entry name" value="Lipid_II_flippase_MurJ/MviN"/>
</dbReference>